<keyword evidence="1" id="KW-1133">Transmembrane helix</keyword>
<keyword evidence="1" id="KW-0812">Transmembrane</keyword>
<feature type="transmembrane region" description="Helical" evidence="1">
    <location>
        <begin position="132"/>
        <end position="154"/>
    </location>
</feature>
<evidence type="ECO:0000256" key="1">
    <source>
        <dbReference type="SAM" id="Phobius"/>
    </source>
</evidence>
<dbReference type="Proteomes" id="UP000467130">
    <property type="component" value="Chromosome"/>
</dbReference>
<sequence>MTIDVEELHSVKGTVIANLTVAPGKELLDPVTHSLKDDLIVTVTSEVTTKQNWAKGTLPSVVPVVLATFGDPSDWPFDHYRSEGIVVELFRGQTPLPERVPVSFVDRLPGWTIAAAGGVPYRLDFQRSPSTAAFAAVMVGAMVVIAALGLFVALQTVRNLATFHPVMIPWYAAMLFAVVPLRNELPDSPSIGFWIDITVVLWVIVALVASMTLYIFCWWQHVREHLHKPPDLV</sequence>
<dbReference type="EMBL" id="AP022587">
    <property type="protein sequence ID" value="BBY22575.1"/>
    <property type="molecule type" value="Genomic_DNA"/>
</dbReference>
<evidence type="ECO:0000313" key="3">
    <source>
        <dbReference type="Proteomes" id="UP000467130"/>
    </source>
</evidence>
<name>A0A7I7Q8E6_9MYCO</name>
<gene>
    <name evidence="2" type="ORF">MSTO_27800</name>
</gene>
<organism evidence="2 3">
    <name type="scientific">Mycobacterium stomatepiae</name>
    <dbReference type="NCBI Taxonomy" id="470076"/>
    <lineage>
        <taxon>Bacteria</taxon>
        <taxon>Bacillati</taxon>
        <taxon>Actinomycetota</taxon>
        <taxon>Actinomycetes</taxon>
        <taxon>Mycobacteriales</taxon>
        <taxon>Mycobacteriaceae</taxon>
        <taxon>Mycobacterium</taxon>
        <taxon>Mycobacterium simiae complex</taxon>
    </lineage>
</organism>
<evidence type="ECO:0000313" key="2">
    <source>
        <dbReference type="EMBL" id="BBY22575.1"/>
    </source>
</evidence>
<dbReference type="AlphaFoldDB" id="A0A7I7Q8E6"/>
<feature type="transmembrane region" description="Helical" evidence="1">
    <location>
        <begin position="161"/>
        <end position="179"/>
    </location>
</feature>
<reference evidence="2 3" key="1">
    <citation type="journal article" date="2019" name="Emerg. Microbes Infect.">
        <title>Comprehensive subspecies identification of 175 nontuberculous mycobacteria species based on 7547 genomic profiles.</title>
        <authorList>
            <person name="Matsumoto Y."/>
            <person name="Kinjo T."/>
            <person name="Motooka D."/>
            <person name="Nabeya D."/>
            <person name="Jung N."/>
            <person name="Uechi K."/>
            <person name="Horii T."/>
            <person name="Iida T."/>
            <person name="Fujita J."/>
            <person name="Nakamura S."/>
        </authorList>
    </citation>
    <scope>NUCLEOTIDE SEQUENCE [LARGE SCALE GENOMIC DNA]</scope>
    <source>
        <strain evidence="2 3">JCM 17783</strain>
    </source>
</reference>
<keyword evidence="3" id="KW-1185">Reference proteome</keyword>
<dbReference type="InterPro" id="IPR027948">
    <property type="entry name" value="DUF4436"/>
</dbReference>
<dbReference type="KEGG" id="msto:MSTO_27800"/>
<accession>A0A7I7Q8E6</accession>
<dbReference type="Pfam" id="PF14494">
    <property type="entry name" value="DUF4436"/>
    <property type="match status" value="1"/>
</dbReference>
<protein>
    <submittedName>
        <fullName evidence="2">DUF4436 domain-containing protein</fullName>
    </submittedName>
</protein>
<feature type="transmembrane region" description="Helical" evidence="1">
    <location>
        <begin position="191"/>
        <end position="219"/>
    </location>
</feature>
<proteinExistence type="predicted"/>
<keyword evidence="1" id="KW-0472">Membrane</keyword>